<protein>
    <submittedName>
        <fullName evidence="2">Uncharacterized protein</fullName>
    </submittedName>
</protein>
<feature type="compositionally biased region" description="Basic residues" evidence="1">
    <location>
        <begin position="299"/>
        <end position="308"/>
    </location>
</feature>
<gene>
    <name evidence="2" type="ORF">CEUTPL_LOCUS2019</name>
</gene>
<keyword evidence="3" id="KW-1185">Reference proteome</keyword>
<feature type="compositionally biased region" description="Low complexity" evidence="1">
    <location>
        <begin position="420"/>
        <end position="433"/>
    </location>
</feature>
<name>A0A9N9Q9L6_9CUCU</name>
<dbReference type="OrthoDB" id="7663415at2759"/>
<dbReference type="EMBL" id="OU892286">
    <property type="protein sequence ID" value="CAG9761314.1"/>
    <property type="molecule type" value="Genomic_DNA"/>
</dbReference>
<feature type="compositionally biased region" description="Basic and acidic residues" evidence="1">
    <location>
        <begin position="530"/>
        <end position="541"/>
    </location>
</feature>
<reference evidence="2" key="1">
    <citation type="submission" date="2022-01" db="EMBL/GenBank/DDBJ databases">
        <authorList>
            <person name="King R."/>
        </authorList>
    </citation>
    <scope>NUCLEOTIDE SEQUENCE</scope>
</reference>
<evidence type="ECO:0000313" key="2">
    <source>
        <dbReference type="EMBL" id="CAG9761314.1"/>
    </source>
</evidence>
<dbReference type="Proteomes" id="UP001152799">
    <property type="component" value="Chromosome 10"/>
</dbReference>
<feature type="region of interest" description="Disordered" evidence="1">
    <location>
        <begin position="253"/>
        <end position="322"/>
    </location>
</feature>
<feature type="compositionally biased region" description="Polar residues" evidence="1">
    <location>
        <begin position="605"/>
        <end position="620"/>
    </location>
</feature>
<organism evidence="2 3">
    <name type="scientific">Ceutorhynchus assimilis</name>
    <name type="common">cabbage seed weevil</name>
    <dbReference type="NCBI Taxonomy" id="467358"/>
    <lineage>
        <taxon>Eukaryota</taxon>
        <taxon>Metazoa</taxon>
        <taxon>Ecdysozoa</taxon>
        <taxon>Arthropoda</taxon>
        <taxon>Hexapoda</taxon>
        <taxon>Insecta</taxon>
        <taxon>Pterygota</taxon>
        <taxon>Neoptera</taxon>
        <taxon>Endopterygota</taxon>
        <taxon>Coleoptera</taxon>
        <taxon>Polyphaga</taxon>
        <taxon>Cucujiformia</taxon>
        <taxon>Curculionidae</taxon>
        <taxon>Ceutorhynchinae</taxon>
        <taxon>Ceutorhynchus</taxon>
    </lineage>
</organism>
<feature type="region of interest" description="Disordered" evidence="1">
    <location>
        <begin position="602"/>
        <end position="629"/>
    </location>
</feature>
<feature type="region of interest" description="Disordered" evidence="1">
    <location>
        <begin position="528"/>
        <end position="552"/>
    </location>
</feature>
<feature type="compositionally biased region" description="Basic and acidic residues" evidence="1">
    <location>
        <begin position="356"/>
        <end position="366"/>
    </location>
</feature>
<sequence>MTSSTSIRKLPIYRQLSLTCDSPHQKRKSLRKQFSQDIVDFKDPWFEHRDVHITAKNKKNEKNNADRPPVKIAWANNENFSLNDEVIIKKCSKEIKKVSSGKLIRHPSLEKDSILSSKQDLCERLKNNNNNTNEKTEVKPNLQIYLAHNTQENRNLDSQNNSVDNSDQFLIEKSQPKYLQPLVTSQQSFQIKKTSNKKPLESPKAAETMNQKRPNFTRSNTIVVVPLVVEKEKEEVQNNDGINVIIRPMTAQSRREKFQKRTGSAFHGTSKDIQINIRPPLVRSSSAPSTKPEKSKFLASKRKLKSSKKFNSPKDETSKAEVQEWKNAAQTGSEIVTMVSLISPSGSENEDGSEDEKERPKSVLKSVGEKAVKEEIAGKDNTKHFSLRKTVKSVSFQQSSIHAVRSFSASFPARRGSMATALTLGTNGTSTTKTHQEKRGTNPSSPDSDERVPKRRLVRSNTEESKTTAWQRATTQISHIKKATSVKINENVIAVDVHAKTDKNGTAENCPETSMKLNLEENVILITPDVNEKSETQKEEEKPNDEEPTYDTPKEKQCWAMYCKMTEKGINVSYDTILRGMLTPTEYRIRRKTSIAEEMNLLVNPPSSSEDVGPKPTTQEDLMKPKNQI</sequence>
<evidence type="ECO:0000256" key="1">
    <source>
        <dbReference type="SAM" id="MobiDB-lite"/>
    </source>
</evidence>
<dbReference type="AlphaFoldDB" id="A0A9N9Q9L6"/>
<feature type="compositionally biased region" description="Basic and acidic residues" evidence="1">
    <location>
        <begin position="312"/>
        <end position="322"/>
    </location>
</feature>
<feature type="region of interest" description="Disordered" evidence="1">
    <location>
        <begin position="186"/>
        <end position="208"/>
    </location>
</feature>
<accession>A0A9N9Q9L6</accession>
<evidence type="ECO:0000313" key="3">
    <source>
        <dbReference type="Proteomes" id="UP001152799"/>
    </source>
</evidence>
<feature type="region of interest" description="Disordered" evidence="1">
    <location>
        <begin position="420"/>
        <end position="470"/>
    </location>
</feature>
<feature type="region of interest" description="Disordered" evidence="1">
    <location>
        <begin position="343"/>
        <end position="366"/>
    </location>
</feature>
<proteinExistence type="predicted"/>